<organism evidence="1 2">
    <name type="scientific">Vaccinium darrowii</name>
    <dbReference type="NCBI Taxonomy" id="229202"/>
    <lineage>
        <taxon>Eukaryota</taxon>
        <taxon>Viridiplantae</taxon>
        <taxon>Streptophyta</taxon>
        <taxon>Embryophyta</taxon>
        <taxon>Tracheophyta</taxon>
        <taxon>Spermatophyta</taxon>
        <taxon>Magnoliopsida</taxon>
        <taxon>eudicotyledons</taxon>
        <taxon>Gunneridae</taxon>
        <taxon>Pentapetalae</taxon>
        <taxon>asterids</taxon>
        <taxon>Ericales</taxon>
        <taxon>Ericaceae</taxon>
        <taxon>Vaccinioideae</taxon>
        <taxon>Vaccinieae</taxon>
        <taxon>Vaccinium</taxon>
    </lineage>
</organism>
<name>A0ACB7Z5I4_9ERIC</name>
<comment type="caution">
    <text evidence="1">The sequence shown here is derived from an EMBL/GenBank/DDBJ whole genome shotgun (WGS) entry which is preliminary data.</text>
</comment>
<evidence type="ECO:0000313" key="2">
    <source>
        <dbReference type="Proteomes" id="UP000828048"/>
    </source>
</evidence>
<gene>
    <name evidence="1" type="ORF">Vadar_022335</name>
</gene>
<protein>
    <submittedName>
        <fullName evidence="1">Uncharacterized protein</fullName>
    </submittedName>
</protein>
<reference evidence="1 2" key="1">
    <citation type="journal article" date="2021" name="Hortic Res">
        <title>High-quality reference genome and annotation aids understanding of berry development for evergreen blueberry (Vaccinium darrowii).</title>
        <authorList>
            <person name="Yu J."/>
            <person name="Hulse-Kemp A.M."/>
            <person name="Babiker E."/>
            <person name="Staton M."/>
        </authorList>
    </citation>
    <scope>NUCLEOTIDE SEQUENCE [LARGE SCALE GENOMIC DNA]</scope>
    <source>
        <strain evidence="2">cv. NJ 8807/NJ 8810</strain>
        <tissue evidence="1">Young leaf</tissue>
    </source>
</reference>
<keyword evidence="2" id="KW-1185">Reference proteome</keyword>
<dbReference type="Proteomes" id="UP000828048">
    <property type="component" value="Chromosome 4"/>
</dbReference>
<accession>A0ACB7Z5I4</accession>
<proteinExistence type="predicted"/>
<evidence type="ECO:0000313" key="1">
    <source>
        <dbReference type="EMBL" id="KAH7861160.1"/>
    </source>
</evidence>
<sequence>MPDLGSLFNSPPLSLPPSQNVKPVTDQPDSSVSLTPKSVETLVPEGPESNGNEVRVFRKARGGKMIEGTKCLDDYVKAWVANKVESGMDERKCFLPFLVGAPRLACYLCKQKSFWRCVRCMVASHDKCAAFPEGVIHLNNQPGRAVCWRHPADWRLEKEIFCRLPLPYIEEEFKIDFTWRDTMENRLEPPPYVHIRRNVYLIKKKRNDVDGDIGCTNCNSTTCSEDCVCRVQCISCSKACRCSEMCTNRPFRKEKKIQIVKTEFCGWGVEAAEYINQGDFVIEYIGEVIDDAMCEQRLWDMKYRGVQNFYMCEIRKDFTIDATFKGNSSRFLNHSCDPNCKLEKWQVEGETRVGVFAGRSIKIGEPLTYDYRFVQFGPEVICHCAAPNCQGFLGTKRKIGKINICWGSKRRRTPIITCCLLRNQQTEIPESN</sequence>
<dbReference type="EMBL" id="CM037154">
    <property type="protein sequence ID" value="KAH7861160.1"/>
    <property type="molecule type" value="Genomic_DNA"/>
</dbReference>